<proteinExistence type="predicted"/>
<dbReference type="PANTHER" id="PTHR23513:SF6">
    <property type="entry name" value="MAJOR FACILITATOR SUPERFAMILY ASSOCIATED DOMAIN-CONTAINING PROTEIN"/>
    <property type="match status" value="1"/>
</dbReference>
<keyword evidence="5 6" id="KW-0472">Membrane</keyword>
<dbReference type="PANTHER" id="PTHR23513">
    <property type="entry name" value="INTEGRAL MEMBRANE EFFLUX PROTEIN-RELATED"/>
    <property type="match status" value="1"/>
</dbReference>
<organism evidence="8 9">
    <name type="scientific">Kitasatospora acidiphila</name>
    <dbReference type="NCBI Taxonomy" id="2567942"/>
    <lineage>
        <taxon>Bacteria</taxon>
        <taxon>Bacillati</taxon>
        <taxon>Actinomycetota</taxon>
        <taxon>Actinomycetes</taxon>
        <taxon>Kitasatosporales</taxon>
        <taxon>Streptomycetaceae</taxon>
        <taxon>Kitasatospora</taxon>
    </lineage>
</organism>
<evidence type="ECO:0000256" key="3">
    <source>
        <dbReference type="ARBA" id="ARBA00022692"/>
    </source>
</evidence>
<feature type="transmembrane region" description="Helical" evidence="6">
    <location>
        <begin position="216"/>
        <end position="240"/>
    </location>
</feature>
<dbReference type="GO" id="GO:0022857">
    <property type="term" value="F:transmembrane transporter activity"/>
    <property type="evidence" value="ECO:0007669"/>
    <property type="project" value="InterPro"/>
</dbReference>
<dbReference type="SUPFAM" id="SSF103473">
    <property type="entry name" value="MFS general substrate transporter"/>
    <property type="match status" value="1"/>
</dbReference>
<evidence type="ECO:0000256" key="6">
    <source>
        <dbReference type="SAM" id="Phobius"/>
    </source>
</evidence>
<evidence type="ECO:0000256" key="5">
    <source>
        <dbReference type="ARBA" id="ARBA00023136"/>
    </source>
</evidence>
<feature type="transmembrane region" description="Helical" evidence="6">
    <location>
        <begin position="377"/>
        <end position="397"/>
    </location>
</feature>
<sequence length="415" mass="43263">MFTLFRHRAYRRLFAAQVIALLGTGLATVALSLLAYDLAGARAGSVLGTALAIKMIAFVALAPLISAQAHRLPRRVLLVGADVIRAAVALALPFVTQVWQVYLLIFVLQAASASFTPAFQSVIPELLPEEREYTRALSLASLTYDLESLVSPALAGALLTVVGYHQLFFGTTLGFLASATLVVSVALPSPARTVVPGGVLTRATHGMRLFWRVPRLRALLALNLAVACGGAVVFVNTVVYVRDQLHRSAADVPFALGAYGAGSMTAALLLPPVLERLRERTVLLGGGFAITALFLPLAALTCGPPGSWKWPALLATWAALGAACAVVNAPAGRLIRAATAPEHRADAFAAQFSLSHSCWLLSYPLAGWLGATAGLPAALAALGAPALLAAVTAARLWPAGSRVRPPREAVAAPVG</sequence>
<evidence type="ECO:0000313" key="8">
    <source>
        <dbReference type="EMBL" id="TQF06688.1"/>
    </source>
</evidence>
<dbReference type="InterPro" id="IPR036259">
    <property type="entry name" value="MFS_trans_sf"/>
</dbReference>
<dbReference type="Pfam" id="PF07690">
    <property type="entry name" value="MFS_1"/>
    <property type="match status" value="1"/>
</dbReference>
<evidence type="ECO:0000256" key="2">
    <source>
        <dbReference type="ARBA" id="ARBA00022475"/>
    </source>
</evidence>
<evidence type="ECO:0000256" key="1">
    <source>
        <dbReference type="ARBA" id="ARBA00004651"/>
    </source>
</evidence>
<dbReference type="CDD" id="cd06173">
    <property type="entry name" value="MFS_MefA_like"/>
    <property type="match status" value="1"/>
</dbReference>
<keyword evidence="4 6" id="KW-1133">Transmembrane helix</keyword>
<evidence type="ECO:0000256" key="4">
    <source>
        <dbReference type="ARBA" id="ARBA00022989"/>
    </source>
</evidence>
<dbReference type="AlphaFoldDB" id="A0A540WCK6"/>
<dbReference type="EMBL" id="VIGB01000003">
    <property type="protein sequence ID" value="TQF06688.1"/>
    <property type="molecule type" value="Genomic_DNA"/>
</dbReference>
<protein>
    <submittedName>
        <fullName evidence="8">MFS transporter</fullName>
    </submittedName>
</protein>
<reference evidence="8 9" key="1">
    <citation type="submission" date="2019-06" db="EMBL/GenBank/DDBJ databases">
        <title>Description of Kitasatospora acidophila sp. nov. isolated from pine grove soil, and reclassification of Streptomyces novaecaesareae to Kitasatospora novaeceasareae comb. nov.</title>
        <authorList>
            <person name="Kim M.J."/>
        </authorList>
    </citation>
    <scope>NUCLEOTIDE SEQUENCE [LARGE SCALE GENOMIC DNA]</scope>
    <source>
        <strain evidence="8 9">MMS16-CNU292</strain>
    </source>
</reference>
<comment type="subcellular location">
    <subcellularLocation>
        <location evidence="1">Cell membrane</location>
        <topology evidence="1">Multi-pass membrane protein</topology>
    </subcellularLocation>
</comment>
<evidence type="ECO:0000313" key="9">
    <source>
        <dbReference type="Proteomes" id="UP000319103"/>
    </source>
</evidence>
<evidence type="ECO:0000259" key="7">
    <source>
        <dbReference type="PROSITE" id="PS50850"/>
    </source>
</evidence>
<keyword evidence="9" id="KW-1185">Reference proteome</keyword>
<name>A0A540WCK6_9ACTN</name>
<feature type="transmembrane region" description="Helical" evidence="6">
    <location>
        <begin position="173"/>
        <end position="195"/>
    </location>
</feature>
<feature type="transmembrane region" description="Helical" evidence="6">
    <location>
        <begin position="45"/>
        <end position="64"/>
    </location>
</feature>
<keyword evidence="3 6" id="KW-0812">Transmembrane</keyword>
<gene>
    <name evidence="8" type="ORF">E6W39_36455</name>
</gene>
<dbReference type="OrthoDB" id="4368225at2"/>
<feature type="transmembrane region" description="Helical" evidence="6">
    <location>
        <begin position="282"/>
        <end position="300"/>
    </location>
</feature>
<accession>A0A540WCK6</accession>
<dbReference type="Gene3D" id="1.20.1250.20">
    <property type="entry name" value="MFS general substrate transporter like domains"/>
    <property type="match status" value="1"/>
</dbReference>
<feature type="transmembrane region" description="Helical" evidence="6">
    <location>
        <begin position="252"/>
        <end position="270"/>
    </location>
</feature>
<dbReference type="InterPro" id="IPR011701">
    <property type="entry name" value="MFS"/>
</dbReference>
<feature type="domain" description="Major facilitator superfamily (MFS) profile" evidence="7">
    <location>
        <begin position="9"/>
        <end position="401"/>
    </location>
</feature>
<dbReference type="Proteomes" id="UP000319103">
    <property type="component" value="Unassembled WGS sequence"/>
</dbReference>
<keyword evidence="2" id="KW-1003">Cell membrane</keyword>
<dbReference type="RefSeq" id="WP_141637100.1">
    <property type="nucleotide sequence ID" value="NZ_VIGB01000003.1"/>
</dbReference>
<feature type="transmembrane region" description="Helical" evidence="6">
    <location>
        <begin position="347"/>
        <end position="371"/>
    </location>
</feature>
<dbReference type="InterPro" id="IPR020846">
    <property type="entry name" value="MFS_dom"/>
</dbReference>
<dbReference type="GO" id="GO:0005886">
    <property type="term" value="C:plasma membrane"/>
    <property type="evidence" value="ECO:0007669"/>
    <property type="project" value="UniProtKB-SubCell"/>
</dbReference>
<comment type="caution">
    <text evidence="8">The sequence shown here is derived from an EMBL/GenBank/DDBJ whole genome shotgun (WGS) entry which is preliminary data.</text>
</comment>
<dbReference type="PROSITE" id="PS50850">
    <property type="entry name" value="MFS"/>
    <property type="match status" value="1"/>
</dbReference>
<feature type="transmembrane region" description="Helical" evidence="6">
    <location>
        <begin position="312"/>
        <end position="335"/>
    </location>
</feature>